<dbReference type="Pfam" id="PF00656">
    <property type="entry name" value="Peptidase_C14"/>
    <property type="match status" value="1"/>
</dbReference>
<keyword evidence="7" id="KW-1185">Reference proteome</keyword>
<dbReference type="Gene3D" id="1.10.533.10">
    <property type="entry name" value="Death Domain, Fas"/>
    <property type="match status" value="1"/>
</dbReference>
<dbReference type="InterPro" id="IPR011029">
    <property type="entry name" value="DEATH-like_dom_sf"/>
</dbReference>
<dbReference type="CDD" id="cd01670">
    <property type="entry name" value="Death"/>
    <property type="match status" value="1"/>
</dbReference>
<evidence type="ECO:0000256" key="4">
    <source>
        <dbReference type="SAM" id="MobiDB-lite"/>
    </source>
</evidence>
<feature type="region of interest" description="Disordered" evidence="4">
    <location>
        <begin position="985"/>
        <end position="1017"/>
    </location>
</feature>
<feature type="binding site" evidence="3">
    <location>
        <position position="543"/>
    </location>
    <ligand>
        <name>ATP</name>
        <dbReference type="ChEBI" id="CHEBI:30616"/>
    </ligand>
</feature>
<gene>
    <name evidence="6" type="primary">IRAK2</name>
    <name evidence="6" type="ORF">BLAG_LOCUS22233</name>
</gene>
<feature type="region of interest" description="Disordered" evidence="4">
    <location>
        <begin position="276"/>
        <end position="466"/>
    </location>
</feature>
<dbReference type="InterPro" id="IPR017441">
    <property type="entry name" value="Protein_kinase_ATP_BS"/>
</dbReference>
<dbReference type="InterPro" id="IPR000488">
    <property type="entry name" value="Death_dom"/>
</dbReference>
<dbReference type="GO" id="GO:0045087">
    <property type="term" value="P:innate immune response"/>
    <property type="evidence" value="ECO:0007669"/>
    <property type="project" value="UniProtKB-ARBA"/>
</dbReference>
<dbReference type="Proteomes" id="UP000838412">
    <property type="component" value="Chromosome 7"/>
</dbReference>
<protein>
    <submittedName>
        <fullName evidence="6">IRAK2 protein</fullName>
    </submittedName>
</protein>
<feature type="compositionally biased region" description="Polar residues" evidence="4">
    <location>
        <begin position="357"/>
        <end position="381"/>
    </location>
</feature>
<dbReference type="PROSITE" id="PS00107">
    <property type="entry name" value="PROTEIN_KINASE_ATP"/>
    <property type="match status" value="1"/>
</dbReference>
<dbReference type="InterPro" id="IPR011009">
    <property type="entry name" value="Kinase-like_dom_sf"/>
</dbReference>
<dbReference type="Gene3D" id="3.30.200.20">
    <property type="entry name" value="Phosphorylase Kinase, domain 1"/>
    <property type="match status" value="1"/>
</dbReference>
<feature type="compositionally biased region" description="Polar residues" evidence="4">
    <location>
        <begin position="324"/>
        <end position="341"/>
    </location>
</feature>
<feature type="region of interest" description="Disordered" evidence="4">
    <location>
        <begin position="161"/>
        <end position="223"/>
    </location>
</feature>
<proteinExistence type="predicted"/>
<dbReference type="EMBL" id="OV696692">
    <property type="protein sequence ID" value="CAH1269659.1"/>
    <property type="molecule type" value="Genomic_DNA"/>
</dbReference>
<dbReference type="SUPFAM" id="SSF47986">
    <property type="entry name" value="DEATH domain"/>
    <property type="match status" value="1"/>
</dbReference>
<dbReference type="Gene3D" id="1.10.510.10">
    <property type="entry name" value="Transferase(Phosphotransferase) domain 1"/>
    <property type="match status" value="1"/>
</dbReference>
<dbReference type="GO" id="GO:0004197">
    <property type="term" value="F:cysteine-type endopeptidase activity"/>
    <property type="evidence" value="ECO:0007669"/>
    <property type="project" value="InterPro"/>
</dbReference>
<feature type="compositionally biased region" description="Acidic residues" evidence="4">
    <location>
        <begin position="1002"/>
        <end position="1014"/>
    </location>
</feature>
<reference evidence="6" key="1">
    <citation type="submission" date="2022-01" db="EMBL/GenBank/DDBJ databases">
        <authorList>
            <person name="Braso-Vives M."/>
        </authorList>
    </citation>
    <scope>NUCLEOTIDE SEQUENCE</scope>
</reference>
<dbReference type="Pfam" id="PF00069">
    <property type="entry name" value="Pkinase"/>
    <property type="match status" value="1"/>
</dbReference>
<feature type="compositionally biased region" description="Basic and acidic residues" evidence="4">
    <location>
        <begin position="395"/>
        <end position="406"/>
    </location>
</feature>
<dbReference type="GO" id="GO:0005524">
    <property type="term" value="F:ATP binding"/>
    <property type="evidence" value="ECO:0007669"/>
    <property type="project" value="UniProtKB-UniRule"/>
</dbReference>
<evidence type="ECO:0000313" key="7">
    <source>
        <dbReference type="Proteomes" id="UP000838412"/>
    </source>
</evidence>
<evidence type="ECO:0000256" key="3">
    <source>
        <dbReference type="PROSITE-ProRule" id="PRU10141"/>
    </source>
</evidence>
<keyword evidence="2 3" id="KW-0067">ATP-binding</keyword>
<feature type="compositionally biased region" description="Polar residues" evidence="4">
    <location>
        <begin position="161"/>
        <end position="173"/>
    </location>
</feature>
<name>A0A8K0F052_BRALA</name>
<dbReference type="PANTHER" id="PTHR27001">
    <property type="entry name" value="OS01G0253100 PROTEIN"/>
    <property type="match status" value="1"/>
</dbReference>
<dbReference type="GO" id="GO:0006508">
    <property type="term" value="P:proteolysis"/>
    <property type="evidence" value="ECO:0007669"/>
    <property type="project" value="InterPro"/>
</dbReference>
<dbReference type="PANTHER" id="PTHR27001:SF931">
    <property type="entry name" value="OS11G0664100 PROTEIN"/>
    <property type="match status" value="1"/>
</dbReference>
<dbReference type="SUPFAM" id="SSF56112">
    <property type="entry name" value="Protein kinase-like (PK-like)"/>
    <property type="match status" value="1"/>
</dbReference>
<feature type="domain" description="Protein kinase" evidence="5">
    <location>
        <begin position="510"/>
        <end position="802"/>
    </location>
</feature>
<dbReference type="AlphaFoldDB" id="A0A8K0F052"/>
<evidence type="ECO:0000256" key="2">
    <source>
        <dbReference type="ARBA" id="ARBA00022840"/>
    </source>
</evidence>
<dbReference type="Pfam" id="PF00531">
    <property type="entry name" value="Death"/>
    <property type="match status" value="1"/>
</dbReference>
<dbReference type="GO" id="GO:0004672">
    <property type="term" value="F:protein kinase activity"/>
    <property type="evidence" value="ECO:0007669"/>
    <property type="project" value="InterPro"/>
</dbReference>
<keyword evidence="1 3" id="KW-0547">Nucleotide-binding</keyword>
<dbReference type="OrthoDB" id="5961431at2759"/>
<organism evidence="6 7">
    <name type="scientific">Branchiostoma lanceolatum</name>
    <name type="common">Common lancelet</name>
    <name type="synonym">Amphioxus lanceolatum</name>
    <dbReference type="NCBI Taxonomy" id="7740"/>
    <lineage>
        <taxon>Eukaryota</taxon>
        <taxon>Metazoa</taxon>
        <taxon>Chordata</taxon>
        <taxon>Cephalochordata</taxon>
        <taxon>Leptocardii</taxon>
        <taxon>Amphioxiformes</taxon>
        <taxon>Branchiostomatidae</taxon>
        <taxon>Branchiostoma</taxon>
    </lineage>
</organism>
<evidence type="ECO:0000313" key="6">
    <source>
        <dbReference type="EMBL" id="CAH1269659.1"/>
    </source>
</evidence>
<evidence type="ECO:0000259" key="5">
    <source>
        <dbReference type="SMART" id="SM00220"/>
    </source>
</evidence>
<dbReference type="SMART" id="SM00220">
    <property type="entry name" value="S_TKc"/>
    <property type="match status" value="1"/>
</dbReference>
<accession>A0A8K0F052</accession>
<dbReference type="InterPro" id="IPR000719">
    <property type="entry name" value="Prot_kinase_dom"/>
</dbReference>
<feature type="compositionally biased region" description="Polar residues" evidence="4">
    <location>
        <begin position="412"/>
        <end position="425"/>
    </location>
</feature>
<dbReference type="InterPro" id="IPR011600">
    <property type="entry name" value="Pept_C14_caspase"/>
</dbReference>
<evidence type="ECO:0000256" key="1">
    <source>
        <dbReference type="ARBA" id="ARBA00022741"/>
    </source>
</evidence>
<sequence>MVAIFEWQEALGAETKWQDTILSDAPLTRLAGELGNEWRSLGVFLGLSKAQLDQCFINHPGDIKAAMVDMLVIWQRETSGSGQAVVQVAQLVQALKEIGRVDLAEKVEDGDFIELPDQVAGNRENPDQVAGNRLETSGHHNVIIQAGNNANINVNVPAPITESQASSSDTNTVDGADFFMDEGHSGAANEGGYDQNPSSPSSAHQRRPPNPAPPASSRDSTSRTNQLLLDECVCKLLEMEISADASKQVVLELIDSGQRDADSIVDKALERILRENGTSRPTFDDVDGQHSSEEDNQADEEEARRRRAEDGSGQDVVSRRGEEGSTSLVNVEGQSGSNIQNIEAELPRSDDDEEDVTVSSIPSLEQQPLTPQPTALRQQDAVNKEESSPTGHHLNPTERDEIRDGQEESADSTENQPPEVLSSTSGEERPQLDTMEANTTSNAETEPKGPVDSTDPNQGAEQAAADVDHQSALVVQEVSNITDGNQPVYDKKRGLYILTSAHIKQMTDDFSESKKIGHGSFGSVFQSVYPYNGPLKGINVAVKVNSPEDQGHREFMQELKMAESKHPHLLPLFGICEDETCLSLVSPYMVNKDLKSWIQDKKEPTDWKTRLVIGLDLVSAIRYYHKKTEGPNKKFHCDVKSANVLLDAQHRSRLGDPGLMREVSRDKTHLTRTGSLSADWGTPYYQDPYYLKYRKHHETSDLYSAGKVLLELLTSITADKEENRRLLFEIWFEDLDYFDKESDGTKLCEVADRSPVVAWPECSEGGSSVTQQFAKLIIGCLQERPKNRIKLEDLHQKLKVLVQRSAAIGKHNKVVPDCCMFCLSCKPCPVPMACGCALLCSTCMKSHTEALYCPNHLMETTGLGHNTFAIIVGQRGFEEDAVGFKDAITDPQICGVREENVKLLKKATIEDVGKAVAEVAGRIQQVQKGQETFFIYYHSGHGKQRGLDFNHTTVLSRKLRTIFKESKATKSLYILDSCRASSVEVYTSKGPGGPEESSSTSEETENTEQEDQEPQEPNVFFLPEGSMLWASSRKYEDSWKKANNKFSPFTKYIVKGLQGGNCGTDNCSDCLSFQHQAKAIGAVNLNLLRDYVYDHVKRELQNFQIPSLQGQQERTYWMAYAQD</sequence>
<dbReference type="GO" id="GO:0005886">
    <property type="term" value="C:plasma membrane"/>
    <property type="evidence" value="ECO:0007669"/>
    <property type="project" value="TreeGrafter"/>
</dbReference>
<dbReference type="GO" id="GO:0007165">
    <property type="term" value="P:signal transduction"/>
    <property type="evidence" value="ECO:0007669"/>
    <property type="project" value="InterPro"/>
</dbReference>